<evidence type="ECO:0000313" key="3">
    <source>
        <dbReference type="Proteomes" id="UP000051335"/>
    </source>
</evidence>
<reference evidence="2 3" key="1">
    <citation type="submission" date="2015-09" db="EMBL/GenBank/DDBJ databases">
        <title>Genome announcement of multiple Pseudomonas syringae strains.</title>
        <authorList>
            <person name="Thakur S."/>
            <person name="Wang P.W."/>
            <person name="Gong Y."/>
            <person name="Weir B.S."/>
            <person name="Guttman D.S."/>
        </authorList>
    </citation>
    <scope>NUCLEOTIDE SEQUENCE [LARGE SCALE GENOMIC DNA]</scope>
    <source>
        <strain evidence="2 3">ICMP17001</strain>
    </source>
</reference>
<protein>
    <submittedName>
        <fullName evidence="2">Uncharacterized protein</fullName>
    </submittedName>
</protein>
<accession>A0A0P9QHH2</accession>
<name>A0A0P9QHH2_9PSED</name>
<proteinExistence type="predicted"/>
<evidence type="ECO:0000256" key="1">
    <source>
        <dbReference type="SAM" id="MobiDB-lite"/>
    </source>
</evidence>
<dbReference type="Proteomes" id="UP000051335">
    <property type="component" value="Unassembled WGS sequence"/>
</dbReference>
<dbReference type="EMBL" id="LJQC01000610">
    <property type="protein sequence ID" value="KPW97431.1"/>
    <property type="molecule type" value="Genomic_DNA"/>
</dbReference>
<comment type="caution">
    <text evidence="2">The sequence shown here is derived from an EMBL/GenBank/DDBJ whole genome shotgun (WGS) entry which is preliminary data.</text>
</comment>
<organism evidence="2 3">
    <name type="scientific">Pseudomonas syringae pv. coryli</name>
    <dbReference type="NCBI Taxonomy" id="317659"/>
    <lineage>
        <taxon>Bacteria</taxon>
        <taxon>Pseudomonadati</taxon>
        <taxon>Pseudomonadota</taxon>
        <taxon>Gammaproteobacteria</taxon>
        <taxon>Pseudomonadales</taxon>
        <taxon>Pseudomonadaceae</taxon>
        <taxon>Pseudomonas</taxon>
    </lineage>
</organism>
<keyword evidence="3" id="KW-1185">Reference proteome</keyword>
<dbReference type="AlphaFoldDB" id="A0A0P9QHH2"/>
<sequence length="63" mass="6894">MIIVRANGAESMPGIAAQTFARSELWKKLQPLSIHRKLNLPELPFPASTGNGRHDKSGLTLQV</sequence>
<feature type="region of interest" description="Disordered" evidence="1">
    <location>
        <begin position="43"/>
        <end position="63"/>
    </location>
</feature>
<evidence type="ECO:0000313" key="2">
    <source>
        <dbReference type="EMBL" id="KPW97431.1"/>
    </source>
</evidence>
<gene>
    <name evidence="2" type="ORF">ALO75_102665</name>
</gene>